<keyword evidence="2 5" id="KW-0812">Transmembrane</keyword>
<dbReference type="Proteomes" id="UP001347796">
    <property type="component" value="Unassembled WGS sequence"/>
</dbReference>
<dbReference type="PANTHER" id="PTHR12428:SF66">
    <property type="entry name" value="MITOCHONDRIAL INNER MEMBRANE PROTEIN OXA1L"/>
    <property type="match status" value="1"/>
</dbReference>
<dbReference type="AlphaFoldDB" id="A0AAN8PKI8"/>
<comment type="caution">
    <text evidence="6">The sequence shown here is derived from an EMBL/GenBank/DDBJ whole genome shotgun (WGS) entry which is preliminary data.</text>
</comment>
<keyword evidence="3 5" id="KW-1133">Transmembrane helix</keyword>
<feature type="transmembrane region" description="Helical" evidence="5">
    <location>
        <begin position="142"/>
        <end position="164"/>
    </location>
</feature>
<sequence length="210" mass="24158">MAALLKHVWTIKTCSKFIRRSTTFLNTRPEVQRCFHQLCTVHRKSYSLKDVQIQLSRREREKIQLSCVSFIAVRYDSTSSNEVSNGKVNYLPEPPQVPEPPQLLEALNSLGEASLASQGLGGWYPPGIVQQCLDFIHCTFNLPWWTTIIVFTIILRTVMFPVVVKARKNAIKLHNHMPTMTKLQQRFTDARSSADPMEGVYVCFRHKFYA</sequence>
<evidence type="ECO:0000313" key="6">
    <source>
        <dbReference type="EMBL" id="KAK6178214.1"/>
    </source>
</evidence>
<evidence type="ECO:0000256" key="2">
    <source>
        <dbReference type="ARBA" id="ARBA00022692"/>
    </source>
</evidence>
<dbReference type="EMBL" id="JAZGQO010000009">
    <property type="protein sequence ID" value="KAK6178214.1"/>
    <property type="molecule type" value="Genomic_DNA"/>
</dbReference>
<reference evidence="6 7" key="1">
    <citation type="submission" date="2024-01" db="EMBL/GenBank/DDBJ databases">
        <title>The genome of the rayed Mediterranean limpet Patella caerulea (Linnaeus, 1758).</title>
        <authorList>
            <person name="Anh-Thu Weber A."/>
            <person name="Halstead-Nussloch G."/>
        </authorList>
    </citation>
    <scope>NUCLEOTIDE SEQUENCE [LARGE SCALE GENOMIC DNA]</scope>
    <source>
        <strain evidence="6">AATW-2023a</strain>
        <tissue evidence="6">Whole specimen</tissue>
    </source>
</reference>
<protein>
    <recommendedName>
        <fullName evidence="8">Mitochondrial inner membrane protein OXA1L</fullName>
    </recommendedName>
</protein>
<proteinExistence type="predicted"/>
<evidence type="ECO:0000256" key="3">
    <source>
        <dbReference type="ARBA" id="ARBA00022989"/>
    </source>
</evidence>
<evidence type="ECO:0000256" key="5">
    <source>
        <dbReference type="SAM" id="Phobius"/>
    </source>
</evidence>
<keyword evidence="7" id="KW-1185">Reference proteome</keyword>
<evidence type="ECO:0000313" key="7">
    <source>
        <dbReference type="Proteomes" id="UP001347796"/>
    </source>
</evidence>
<comment type="subcellular location">
    <subcellularLocation>
        <location evidence="1">Membrane</location>
        <topology evidence="1">Multi-pass membrane protein</topology>
    </subcellularLocation>
</comment>
<name>A0AAN8PKI8_PATCE</name>
<dbReference type="GO" id="GO:0032977">
    <property type="term" value="F:membrane insertase activity"/>
    <property type="evidence" value="ECO:0007669"/>
    <property type="project" value="InterPro"/>
</dbReference>
<keyword evidence="4 5" id="KW-0472">Membrane</keyword>
<gene>
    <name evidence="6" type="ORF">SNE40_013024</name>
</gene>
<evidence type="ECO:0008006" key="8">
    <source>
        <dbReference type="Google" id="ProtNLM"/>
    </source>
</evidence>
<evidence type="ECO:0000256" key="1">
    <source>
        <dbReference type="ARBA" id="ARBA00004141"/>
    </source>
</evidence>
<dbReference type="GO" id="GO:0005743">
    <property type="term" value="C:mitochondrial inner membrane"/>
    <property type="evidence" value="ECO:0007669"/>
    <property type="project" value="TreeGrafter"/>
</dbReference>
<dbReference type="PANTHER" id="PTHR12428">
    <property type="entry name" value="OXA1"/>
    <property type="match status" value="1"/>
</dbReference>
<evidence type="ECO:0000256" key="4">
    <source>
        <dbReference type="ARBA" id="ARBA00023136"/>
    </source>
</evidence>
<accession>A0AAN8PKI8</accession>
<dbReference type="GO" id="GO:0032979">
    <property type="term" value="P:protein insertion into mitochondrial inner membrane from matrix"/>
    <property type="evidence" value="ECO:0007669"/>
    <property type="project" value="TreeGrafter"/>
</dbReference>
<organism evidence="6 7">
    <name type="scientific">Patella caerulea</name>
    <name type="common">Rayed Mediterranean limpet</name>
    <dbReference type="NCBI Taxonomy" id="87958"/>
    <lineage>
        <taxon>Eukaryota</taxon>
        <taxon>Metazoa</taxon>
        <taxon>Spiralia</taxon>
        <taxon>Lophotrochozoa</taxon>
        <taxon>Mollusca</taxon>
        <taxon>Gastropoda</taxon>
        <taxon>Patellogastropoda</taxon>
        <taxon>Patelloidea</taxon>
        <taxon>Patellidae</taxon>
        <taxon>Patella</taxon>
    </lineage>
</organism>
<dbReference type="InterPro" id="IPR001708">
    <property type="entry name" value="YidC/ALB3/OXA1/COX18"/>
</dbReference>